<name>A0A9D3Y4P6_DREPO</name>
<keyword evidence="3" id="KW-1185">Reference proteome</keyword>
<dbReference type="Pfam" id="PF00168">
    <property type="entry name" value="C2"/>
    <property type="match status" value="1"/>
</dbReference>
<dbReference type="AlphaFoldDB" id="A0A9D3Y4P6"/>
<comment type="caution">
    <text evidence="2">The sequence shown here is derived from an EMBL/GenBank/DDBJ whole genome shotgun (WGS) entry which is preliminary data.</text>
</comment>
<dbReference type="Proteomes" id="UP000828390">
    <property type="component" value="Unassembled WGS sequence"/>
</dbReference>
<protein>
    <recommendedName>
        <fullName evidence="1">C2 domain-containing protein</fullName>
    </recommendedName>
</protein>
<dbReference type="PROSITE" id="PS50004">
    <property type="entry name" value="C2"/>
    <property type="match status" value="1"/>
</dbReference>
<dbReference type="EMBL" id="JAIWYP010000016">
    <property type="protein sequence ID" value="KAH3693873.1"/>
    <property type="molecule type" value="Genomic_DNA"/>
</dbReference>
<proteinExistence type="predicted"/>
<feature type="domain" description="C2" evidence="1">
    <location>
        <begin position="13"/>
        <end position="85"/>
    </location>
</feature>
<evidence type="ECO:0000313" key="2">
    <source>
        <dbReference type="EMBL" id="KAH3693873.1"/>
    </source>
</evidence>
<gene>
    <name evidence="2" type="ORF">DPMN_081312</name>
</gene>
<organism evidence="2 3">
    <name type="scientific">Dreissena polymorpha</name>
    <name type="common">Zebra mussel</name>
    <name type="synonym">Mytilus polymorpha</name>
    <dbReference type="NCBI Taxonomy" id="45954"/>
    <lineage>
        <taxon>Eukaryota</taxon>
        <taxon>Metazoa</taxon>
        <taxon>Spiralia</taxon>
        <taxon>Lophotrochozoa</taxon>
        <taxon>Mollusca</taxon>
        <taxon>Bivalvia</taxon>
        <taxon>Autobranchia</taxon>
        <taxon>Heteroconchia</taxon>
        <taxon>Euheterodonta</taxon>
        <taxon>Imparidentia</taxon>
        <taxon>Neoheterodontei</taxon>
        <taxon>Myida</taxon>
        <taxon>Dreissenoidea</taxon>
        <taxon>Dreissenidae</taxon>
        <taxon>Dreissena</taxon>
    </lineage>
</organism>
<reference evidence="2" key="1">
    <citation type="journal article" date="2019" name="bioRxiv">
        <title>The Genome of the Zebra Mussel, Dreissena polymorpha: A Resource for Invasive Species Research.</title>
        <authorList>
            <person name="McCartney M.A."/>
            <person name="Auch B."/>
            <person name="Kono T."/>
            <person name="Mallez S."/>
            <person name="Zhang Y."/>
            <person name="Obille A."/>
            <person name="Becker A."/>
            <person name="Abrahante J.E."/>
            <person name="Garbe J."/>
            <person name="Badalamenti J.P."/>
            <person name="Herman A."/>
            <person name="Mangelson H."/>
            <person name="Liachko I."/>
            <person name="Sullivan S."/>
            <person name="Sone E.D."/>
            <person name="Koren S."/>
            <person name="Silverstein K.A.T."/>
            <person name="Beckman K.B."/>
            <person name="Gohl D.M."/>
        </authorList>
    </citation>
    <scope>NUCLEOTIDE SEQUENCE</scope>
    <source>
        <strain evidence="2">Duluth1</strain>
        <tissue evidence="2">Whole animal</tissue>
    </source>
</reference>
<sequence length="85" mass="9484">MYRLNKIQNVPCVSGHIQLSVYLNHGLVTVHVLQGRHLTSGSQLQPDTYVMISLIPDDDGVTPTRCRTSVVKSSNNPTYNEKFSL</sequence>
<dbReference type="InterPro" id="IPR035892">
    <property type="entry name" value="C2_domain_sf"/>
</dbReference>
<accession>A0A9D3Y4P6</accession>
<dbReference type="Gene3D" id="2.60.40.150">
    <property type="entry name" value="C2 domain"/>
    <property type="match status" value="1"/>
</dbReference>
<reference evidence="2" key="2">
    <citation type="submission" date="2020-11" db="EMBL/GenBank/DDBJ databases">
        <authorList>
            <person name="McCartney M.A."/>
            <person name="Auch B."/>
            <person name="Kono T."/>
            <person name="Mallez S."/>
            <person name="Becker A."/>
            <person name="Gohl D.M."/>
            <person name="Silverstein K.A.T."/>
            <person name="Koren S."/>
            <person name="Bechman K.B."/>
            <person name="Herman A."/>
            <person name="Abrahante J.E."/>
            <person name="Garbe J."/>
        </authorList>
    </citation>
    <scope>NUCLEOTIDE SEQUENCE</scope>
    <source>
        <strain evidence="2">Duluth1</strain>
        <tissue evidence="2">Whole animal</tissue>
    </source>
</reference>
<dbReference type="InterPro" id="IPR000008">
    <property type="entry name" value="C2_dom"/>
</dbReference>
<dbReference type="SUPFAM" id="SSF49562">
    <property type="entry name" value="C2 domain (Calcium/lipid-binding domain, CaLB)"/>
    <property type="match status" value="1"/>
</dbReference>
<evidence type="ECO:0000259" key="1">
    <source>
        <dbReference type="PROSITE" id="PS50004"/>
    </source>
</evidence>
<evidence type="ECO:0000313" key="3">
    <source>
        <dbReference type="Proteomes" id="UP000828390"/>
    </source>
</evidence>